<keyword evidence="3" id="KW-0804">Transcription</keyword>
<keyword evidence="2" id="KW-0238">DNA-binding</keyword>
<dbReference type="Pfam" id="PF00196">
    <property type="entry name" value="GerE"/>
    <property type="match status" value="1"/>
</dbReference>
<proteinExistence type="predicted"/>
<dbReference type="EMBL" id="FUYG01000001">
    <property type="protein sequence ID" value="SKA79838.1"/>
    <property type="molecule type" value="Genomic_DNA"/>
</dbReference>
<feature type="domain" description="HTH luxR-type" evidence="5">
    <location>
        <begin position="159"/>
        <end position="224"/>
    </location>
</feature>
<dbReference type="InterPro" id="IPR036388">
    <property type="entry name" value="WH-like_DNA-bd_sf"/>
</dbReference>
<dbReference type="PRINTS" id="PR00038">
    <property type="entry name" value="HTHLUXR"/>
</dbReference>
<feature type="compositionally biased region" description="Pro residues" evidence="4">
    <location>
        <begin position="232"/>
        <end position="242"/>
    </location>
</feature>
<organism evidence="6 7">
    <name type="scientific">Agreia bicolorata</name>
    <dbReference type="NCBI Taxonomy" id="110935"/>
    <lineage>
        <taxon>Bacteria</taxon>
        <taxon>Bacillati</taxon>
        <taxon>Actinomycetota</taxon>
        <taxon>Actinomycetes</taxon>
        <taxon>Micrococcales</taxon>
        <taxon>Microbacteriaceae</taxon>
        <taxon>Agreia</taxon>
    </lineage>
</organism>
<keyword evidence="1" id="KW-0805">Transcription regulation</keyword>
<dbReference type="InterPro" id="IPR000792">
    <property type="entry name" value="Tscrpt_reg_LuxR_C"/>
</dbReference>
<dbReference type="Gene3D" id="1.10.10.10">
    <property type="entry name" value="Winged helix-like DNA-binding domain superfamily/Winged helix DNA-binding domain"/>
    <property type="match status" value="1"/>
</dbReference>
<dbReference type="Proteomes" id="UP000189735">
    <property type="component" value="Unassembled WGS sequence"/>
</dbReference>
<sequence>MHRPNVVAGIASTGPAARAISAVIDLQAVVACTAALLTYRHQPDESDRVLFSYNMSVEQVRSALSALVEITAQRPTRDACRGENFCWSRPLDLARQRYVRTSSTMNEAHPGASFLLVDNGHTIGTMHLRFGRAPAFTKLEIETIDRCRLAVERETRELVHAADVGLTKRELEVLNILASGASNFEIGALLMLSRHTVSSHLERIFLKLGVTNRVQAVRVALRLGLIDEQPSQGPPPSQPPVPSNEIPDNLYRRAICLC</sequence>
<dbReference type="AlphaFoldDB" id="A0A1T4WSM2"/>
<evidence type="ECO:0000259" key="5">
    <source>
        <dbReference type="PROSITE" id="PS50043"/>
    </source>
</evidence>
<reference evidence="7" key="1">
    <citation type="submission" date="2017-02" db="EMBL/GenBank/DDBJ databases">
        <authorList>
            <person name="Varghese N."/>
            <person name="Submissions S."/>
        </authorList>
    </citation>
    <scope>NUCLEOTIDE SEQUENCE [LARGE SCALE GENOMIC DNA]</scope>
    <source>
        <strain evidence="7">VKM Ac-2052</strain>
    </source>
</reference>
<evidence type="ECO:0000313" key="7">
    <source>
        <dbReference type="Proteomes" id="UP000189735"/>
    </source>
</evidence>
<evidence type="ECO:0000256" key="2">
    <source>
        <dbReference type="ARBA" id="ARBA00023125"/>
    </source>
</evidence>
<evidence type="ECO:0000313" key="6">
    <source>
        <dbReference type="EMBL" id="SKA79838.1"/>
    </source>
</evidence>
<dbReference type="PROSITE" id="PS00622">
    <property type="entry name" value="HTH_LUXR_1"/>
    <property type="match status" value="1"/>
</dbReference>
<evidence type="ECO:0000256" key="3">
    <source>
        <dbReference type="ARBA" id="ARBA00023163"/>
    </source>
</evidence>
<gene>
    <name evidence="6" type="ORF">SAMN06295879_0130</name>
</gene>
<dbReference type="SUPFAM" id="SSF46894">
    <property type="entry name" value="C-terminal effector domain of the bipartite response regulators"/>
    <property type="match status" value="1"/>
</dbReference>
<dbReference type="GO" id="GO:0006355">
    <property type="term" value="P:regulation of DNA-templated transcription"/>
    <property type="evidence" value="ECO:0007669"/>
    <property type="project" value="InterPro"/>
</dbReference>
<dbReference type="GO" id="GO:0003677">
    <property type="term" value="F:DNA binding"/>
    <property type="evidence" value="ECO:0007669"/>
    <property type="project" value="UniProtKB-KW"/>
</dbReference>
<evidence type="ECO:0000256" key="4">
    <source>
        <dbReference type="SAM" id="MobiDB-lite"/>
    </source>
</evidence>
<dbReference type="PANTHER" id="PTHR44688:SF16">
    <property type="entry name" value="DNA-BINDING TRANSCRIPTIONAL ACTIVATOR DEVR_DOSR"/>
    <property type="match status" value="1"/>
</dbReference>
<dbReference type="CDD" id="cd06170">
    <property type="entry name" value="LuxR_C_like"/>
    <property type="match status" value="1"/>
</dbReference>
<dbReference type="SMART" id="SM00421">
    <property type="entry name" value="HTH_LUXR"/>
    <property type="match status" value="1"/>
</dbReference>
<feature type="region of interest" description="Disordered" evidence="4">
    <location>
        <begin position="228"/>
        <end position="247"/>
    </location>
</feature>
<dbReference type="RefSeq" id="WP_220387261.1">
    <property type="nucleotide sequence ID" value="NZ_FUYG01000001.1"/>
</dbReference>
<evidence type="ECO:0000256" key="1">
    <source>
        <dbReference type="ARBA" id="ARBA00023015"/>
    </source>
</evidence>
<protein>
    <submittedName>
        <fullName evidence="6">Regulatory protein, luxR family</fullName>
    </submittedName>
</protein>
<accession>A0A1T4WSM2</accession>
<name>A0A1T4WSM2_9MICO</name>
<dbReference type="PROSITE" id="PS50043">
    <property type="entry name" value="HTH_LUXR_2"/>
    <property type="match status" value="1"/>
</dbReference>
<dbReference type="PANTHER" id="PTHR44688">
    <property type="entry name" value="DNA-BINDING TRANSCRIPTIONAL ACTIVATOR DEVR_DOSR"/>
    <property type="match status" value="1"/>
</dbReference>
<dbReference type="InterPro" id="IPR016032">
    <property type="entry name" value="Sig_transdc_resp-reg_C-effctor"/>
</dbReference>